<dbReference type="AlphaFoldDB" id="A0A6P7GXJ0"/>
<name>A0A6P7GXJ0_DIAVI</name>
<dbReference type="GO" id="GO:0006355">
    <property type="term" value="P:regulation of DNA-templated transcription"/>
    <property type="evidence" value="ECO:0007669"/>
    <property type="project" value="TreeGrafter"/>
</dbReference>
<dbReference type="SUPFAM" id="SSF50249">
    <property type="entry name" value="Nucleic acid-binding proteins"/>
    <property type="match status" value="2"/>
</dbReference>
<reference evidence="2" key="1">
    <citation type="submission" date="2025-08" db="UniProtKB">
        <authorList>
            <consortium name="RefSeq"/>
        </authorList>
    </citation>
    <scope>IDENTIFICATION</scope>
    <source>
        <tissue evidence="2">Whole insect</tissue>
    </source>
</reference>
<accession>A0A6P7GXJ0</accession>
<dbReference type="Pfam" id="PF09103">
    <property type="entry name" value="BRCA-2_OB1"/>
    <property type="match status" value="1"/>
</dbReference>
<protein>
    <submittedName>
        <fullName evidence="2">Breast cancer type 2 susceptibility protein homolog</fullName>
    </submittedName>
</protein>
<organism evidence="2">
    <name type="scientific">Diabrotica virgifera virgifera</name>
    <name type="common">western corn rootworm</name>
    <dbReference type="NCBI Taxonomy" id="50390"/>
    <lineage>
        <taxon>Eukaryota</taxon>
        <taxon>Metazoa</taxon>
        <taxon>Ecdysozoa</taxon>
        <taxon>Arthropoda</taxon>
        <taxon>Hexapoda</taxon>
        <taxon>Insecta</taxon>
        <taxon>Pterygota</taxon>
        <taxon>Neoptera</taxon>
        <taxon>Endopterygota</taxon>
        <taxon>Coleoptera</taxon>
        <taxon>Polyphaga</taxon>
        <taxon>Cucujiformia</taxon>
        <taxon>Chrysomeloidea</taxon>
        <taxon>Chrysomelidae</taxon>
        <taxon>Galerucinae</taxon>
        <taxon>Diabroticina</taxon>
        <taxon>Diabroticites</taxon>
        <taxon>Diabrotica</taxon>
    </lineage>
</organism>
<evidence type="ECO:0000259" key="1">
    <source>
        <dbReference type="Pfam" id="PF09103"/>
    </source>
</evidence>
<dbReference type="GO" id="GO:0000724">
    <property type="term" value="P:double-strand break repair via homologous recombination"/>
    <property type="evidence" value="ECO:0007669"/>
    <property type="project" value="InterPro"/>
</dbReference>
<dbReference type="InterPro" id="IPR015525">
    <property type="entry name" value="BRCA2"/>
</dbReference>
<sequence>VGFNSHELELTDGWYGVRTAIDEHLNYQIFAGKIKIGTKLITCGAELMNCDGCHPLDVTDLTFLKICFNCTRRTKWDVKLGYQRFPGPFSVPIHSVRPGGGPIGRIDVFVVRSYPFRYLDKSEVKCGKSEERRAQAWENERYKKLELIEENIRNEFRSISNPEKLNNNCDISGITCPRTLLEIIENSNDPEMMEVSHLRLR</sequence>
<dbReference type="InterPro" id="IPR015187">
    <property type="entry name" value="BRCA2_OB_1"/>
</dbReference>
<dbReference type="RefSeq" id="XP_028154179.1">
    <property type="nucleotide sequence ID" value="XM_028298378.1"/>
</dbReference>
<dbReference type="InParanoid" id="A0A6P7GXJ0"/>
<proteinExistence type="predicted"/>
<feature type="domain" description="BRCA2 OB1" evidence="1">
    <location>
        <begin position="5"/>
        <end position="84"/>
    </location>
</feature>
<dbReference type="PANTHER" id="PTHR11289:SF0">
    <property type="entry name" value="BREAST CANCER TYPE 2 SUSCEPTIBILITY PROTEIN"/>
    <property type="match status" value="1"/>
</dbReference>
<gene>
    <name evidence="2" type="primary">LOC114347705</name>
</gene>
<dbReference type="PANTHER" id="PTHR11289">
    <property type="entry name" value="BREAST CANCER TYPE 2 SUSCEPTIBILITY PROTEIN BRCA2"/>
    <property type="match status" value="1"/>
</dbReference>
<evidence type="ECO:0000313" key="2">
    <source>
        <dbReference type="RefSeq" id="XP_028154179.1"/>
    </source>
</evidence>
<dbReference type="InterPro" id="IPR012340">
    <property type="entry name" value="NA-bd_OB-fold"/>
</dbReference>
<dbReference type="Gene3D" id="2.40.50.140">
    <property type="entry name" value="Nucleic acid-binding proteins"/>
    <property type="match status" value="2"/>
</dbReference>
<dbReference type="GO" id="GO:0005634">
    <property type="term" value="C:nucleus"/>
    <property type="evidence" value="ECO:0007669"/>
    <property type="project" value="TreeGrafter"/>
</dbReference>
<feature type="non-terminal residue" evidence="2">
    <location>
        <position position="1"/>
    </location>
</feature>